<accession>A0A401TYV3</accession>
<name>A0A401TYV3_CHIPU</name>
<reference evidence="1 2" key="1">
    <citation type="journal article" date="2018" name="Nat. Ecol. Evol.">
        <title>Shark genomes provide insights into elasmobranch evolution and the origin of vertebrates.</title>
        <authorList>
            <person name="Hara Y"/>
            <person name="Yamaguchi K"/>
            <person name="Onimaru K"/>
            <person name="Kadota M"/>
            <person name="Koyanagi M"/>
            <person name="Keeley SD"/>
            <person name="Tatsumi K"/>
            <person name="Tanaka K"/>
            <person name="Motone F"/>
            <person name="Kageyama Y"/>
            <person name="Nozu R"/>
            <person name="Adachi N"/>
            <person name="Nishimura O"/>
            <person name="Nakagawa R"/>
            <person name="Tanegashima C"/>
            <person name="Kiyatake I"/>
            <person name="Matsumoto R"/>
            <person name="Murakumo K"/>
            <person name="Nishida K"/>
            <person name="Terakita A"/>
            <person name="Kuratani S"/>
            <person name="Sato K"/>
            <person name="Hyodo S Kuraku.S."/>
        </authorList>
    </citation>
    <scope>NUCLEOTIDE SEQUENCE [LARGE SCALE GENOMIC DNA]</scope>
</reference>
<proteinExistence type="predicted"/>
<sequence>ADRPRRHDGVERIVLQAVAVLRLVEMQVFLGHGCALVIPGWCASTRPGISRFRVRCLRIAPE</sequence>
<evidence type="ECO:0000313" key="1">
    <source>
        <dbReference type="EMBL" id="GCC47822.1"/>
    </source>
</evidence>
<organism evidence="1 2">
    <name type="scientific">Chiloscyllium punctatum</name>
    <name type="common">Brownbanded bambooshark</name>
    <name type="synonym">Hemiscyllium punctatum</name>
    <dbReference type="NCBI Taxonomy" id="137246"/>
    <lineage>
        <taxon>Eukaryota</taxon>
        <taxon>Metazoa</taxon>
        <taxon>Chordata</taxon>
        <taxon>Craniata</taxon>
        <taxon>Vertebrata</taxon>
        <taxon>Chondrichthyes</taxon>
        <taxon>Elasmobranchii</taxon>
        <taxon>Galeomorphii</taxon>
        <taxon>Galeoidea</taxon>
        <taxon>Orectolobiformes</taxon>
        <taxon>Hemiscylliidae</taxon>
        <taxon>Chiloscyllium</taxon>
    </lineage>
</organism>
<dbReference type="Proteomes" id="UP000287033">
    <property type="component" value="Unassembled WGS sequence"/>
</dbReference>
<protein>
    <submittedName>
        <fullName evidence="1">Uncharacterized protein</fullName>
    </submittedName>
</protein>
<dbReference type="EMBL" id="BEZZ01220340">
    <property type="protein sequence ID" value="GCC47822.1"/>
    <property type="molecule type" value="Genomic_DNA"/>
</dbReference>
<evidence type="ECO:0000313" key="2">
    <source>
        <dbReference type="Proteomes" id="UP000287033"/>
    </source>
</evidence>
<comment type="caution">
    <text evidence="1">The sequence shown here is derived from an EMBL/GenBank/DDBJ whole genome shotgun (WGS) entry which is preliminary data.</text>
</comment>
<keyword evidence="2" id="KW-1185">Reference proteome</keyword>
<gene>
    <name evidence="1" type="ORF">chiPu_0031836</name>
</gene>
<dbReference type="AlphaFoldDB" id="A0A401TYV3"/>
<feature type="non-terminal residue" evidence="1">
    <location>
        <position position="1"/>
    </location>
</feature>